<dbReference type="GO" id="GO:0016787">
    <property type="term" value="F:hydrolase activity"/>
    <property type="evidence" value="ECO:0007669"/>
    <property type="project" value="UniProtKB-KW"/>
</dbReference>
<accession>K0B231</accession>
<keyword evidence="2" id="KW-1185">Reference proteome</keyword>
<sequence>MIVYDIPGRGKVEIENIILDYNGTIAVEGQLIEGVQEKLLDMKDKLKIHIVTADTYGTVEKQCKDIGINIITFPKENAGESKKLILKSLGKEKTICVGNGFNDIEMFKDCKISIAIIEKEGCSGKLLPYADIVTKSIIDALNIILNKNMMKATLRN</sequence>
<dbReference type="OrthoDB" id="159409at2"/>
<dbReference type="InterPro" id="IPR023214">
    <property type="entry name" value="HAD_sf"/>
</dbReference>
<dbReference type="Gene3D" id="3.40.50.1000">
    <property type="entry name" value="HAD superfamily/HAD-like"/>
    <property type="match status" value="1"/>
</dbReference>
<evidence type="ECO:0000313" key="2">
    <source>
        <dbReference type="Proteomes" id="UP000006094"/>
    </source>
</evidence>
<organism evidence="1 2">
    <name type="scientific">Gottschalkia acidurici (strain ATCC 7906 / DSM 604 / BCRC 14475 / CIP 104303 / KCTC 5404 / NCIMB 10678 / 9a)</name>
    <name type="common">Clostridium acidurici</name>
    <dbReference type="NCBI Taxonomy" id="1128398"/>
    <lineage>
        <taxon>Bacteria</taxon>
        <taxon>Bacillati</taxon>
        <taxon>Bacillota</taxon>
        <taxon>Tissierellia</taxon>
        <taxon>Tissierellales</taxon>
        <taxon>Gottschalkiaceae</taxon>
        <taxon>Gottschalkia</taxon>
    </lineage>
</organism>
<dbReference type="AlphaFoldDB" id="K0B231"/>
<dbReference type="SUPFAM" id="SSF56784">
    <property type="entry name" value="HAD-like"/>
    <property type="match status" value="1"/>
</dbReference>
<keyword evidence="1" id="KW-0378">Hydrolase</keyword>
<evidence type="ECO:0000313" key="1">
    <source>
        <dbReference type="EMBL" id="AFS78716.1"/>
    </source>
</evidence>
<protein>
    <submittedName>
        <fullName evidence="1">Haloacid dehalogenase-like hydrolase</fullName>
    </submittedName>
</protein>
<dbReference type="HOGENOM" id="CLU_142246_0_0_9"/>
<proteinExistence type="predicted"/>
<dbReference type="EMBL" id="CP003326">
    <property type="protein sequence ID" value="AFS78716.1"/>
    <property type="molecule type" value="Genomic_DNA"/>
</dbReference>
<dbReference type="InterPro" id="IPR036412">
    <property type="entry name" value="HAD-like_sf"/>
</dbReference>
<gene>
    <name evidence="1" type="ordered locus">Curi_c17090</name>
</gene>
<reference evidence="1 2" key="1">
    <citation type="journal article" date="2012" name="PLoS ONE">
        <title>The purine-utilizing bacterium Clostridium acidurici 9a: a genome-guided metabolic reconsideration.</title>
        <authorList>
            <person name="Hartwich K."/>
            <person name="Poehlein A."/>
            <person name="Daniel R."/>
        </authorList>
    </citation>
    <scope>NUCLEOTIDE SEQUENCE [LARGE SCALE GENOMIC DNA]</scope>
    <source>
        <strain evidence="2">ATCC 7906 / DSM 604 / BCRC 14475 / CIP 104303 / KCTC 5404 / NCIMB 10678 / 9a</strain>
    </source>
</reference>
<dbReference type="STRING" id="1128398.Curi_c17090"/>
<dbReference type="Proteomes" id="UP000006094">
    <property type="component" value="Chromosome"/>
</dbReference>
<dbReference type="Pfam" id="PF00702">
    <property type="entry name" value="Hydrolase"/>
    <property type="match status" value="1"/>
</dbReference>
<name>K0B231_GOTA9</name>
<dbReference type="eggNOG" id="COG4087">
    <property type="taxonomic scope" value="Bacteria"/>
</dbReference>
<dbReference type="KEGG" id="cad:Curi_c17090"/>
<dbReference type="RefSeq" id="WP_014967852.1">
    <property type="nucleotide sequence ID" value="NC_018664.1"/>
</dbReference>